<feature type="domain" description="EamA" evidence="3">
    <location>
        <begin position="155"/>
        <end position="296"/>
    </location>
</feature>
<dbReference type="Proteomes" id="UP001500121">
    <property type="component" value="Unassembled WGS sequence"/>
</dbReference>
<dbReference type="RefSeq" id="WP_345479735.1">
    <property type="nucleotide sequence ID" value="NZ_BAABLP010000002.1"/>
</dbReference>
<dbReference type="PANTHER" id="PTHR22911:SF79">
    <property type="entry name" value="MOBA-LIKE NTP TRANSFERASE DOMAIN-CONTAINING PROTEIN"/>
    <property type="match status" value="1"/>
</dbReference>
<evidence type="ECO:0000259" key="3">
    <source>
        <dbReference type="Pfam" id="PF00892"/>
    </source>
</evidence>
<name>A0ABP8YX13_9MICO</name>
<evidence type="ECO:0000313" key="5">
    <source>
        <dbReference type="Proteomes" id="UP001500121"/>
    </source>
</evidence>
<evidence type="ECO:0000256" key="1">
    <source>
        <dbReference type="ARBA" id="ARBA00007362"/>
    </source>
</evidence>
<dbReference type="EMBL" id="BAABLP010000002">
    <property type="protein sequence ID" value="GAA4739825.1"/>
    <property type="molecule type" value="Genomic_DNA"/>
</dbReference>
<organism evidence="4 5">
    <name type="scientific">Amnibacterium soli</name>
    <dbReference type="NCBI Taxonomy" id="1282736"/>
    <lineage>
        <taxon>Bacteria</taxon>
        <taxon>Bacillati</taxon>
        <taxon>Actinomycetota</taxon>
        <taxon>Actinomycetes</taxon>
        <taxon>Micrococcales</taxon>
        <taxon>Microbacteriaceae</taxon>
        <taxon>Amnibacterium</taxon>
    </lineage>
</organism>
<feature type="transmembrane region" description="Helical" evidence="2">
    <location>
        <begin position="96"/>
        <end position="116"/>
    </location>
</feature>
<dbReference type="InterPro" id="IPR037185">
    <property type="entry name" value="EmrE-like"/>
</dbReference>
<proteinExistence type="inferred from homology"/>
<protein>
    <submittedName>
        <fullName evidence="4">EamA family transporter</fullName>
    </submittedName>
</protein>
<feature type="transmembrane region" description="Helical" evidence="2">
    <location>
        <begin position="72"/>
        <end position="90"/>
    </location>
</feature>
<keyword evidence="2" id="KW-0812">Transmembrane</keyword>
<evidence type="ECO:0000313" key="4">
    <source>
        <dbReference type="EMBL" id="GAA4739825.1"/>
    </source>
</evidence>
<comment type="caution">
    <text evidence="4">The sequence shown here is derived from an EMBL/GenBank/DDBJ whole genome shotgun (WGS) entry which is preliminary data.</text>
</comment>
<evidence type="ECO:0000256" key="2">
    <source>
        <dbReference type="SAM" id="Phobius"/>
    </source>
</evidence>
<comment type="similarity">
    <text evidence="1">Belongs to the EamA transporter family.</text>
</comment>
<keyword evidence="2" id="KW-0472">Membrane</keyword>
<gene>
    <name evidence="4" type="ORF">GCM10025783_08300</name>
</gene>
<dbReference type="SUPFAM" id="SSF103481">
    <property type="entry name" value="Multidrug resistance efflux transporter EmrE"/>
    <property type="match status" value="2"/>
</dbReference>
<feature type="transmembrane region" description="Helical" evidence="2">
    <location>
        <begin position="35"/>
        <end position="60"/>
    </location>
</feature>
<dbReference type="InterPro" id="IPR000620">
    <property type="entry name" value="EamA_dom"/>
</dbReference>
<feature type="domain" description="EamA" evidence="3">
    <location>
        <begin position="8"/>
        <end position="143"/>
    </location>
</feature>
<dbReference type="PANTHER" id="PTHR22911">
    <property type="entry name" value="ACYL-MALONYL CONDENSING ENZYME-RELATED"/>
    <property type="match status" value="1"/>
</dbReference>
<reference evidence="5" key="1">
    <citation type="journal article" date="2019" name="Int. J. Syst. Evol. Microbiol.">
        <title>The Global Catalogue of Microorganisms (GCM) 10K type strain sequencing project: providing services to taxonomists for standard genome sequencing and annotation.</title>
        <authorList>
            <consortium name="The Broad Institute Genomics Platform"/>
            <consortium name="The Broad Institute Genome Sequencing Center for Infectious Disease"/>
            <person name="Wu L."/>
            <person name="Ma J."/>
        </authorList>
    </citation>
    <scope>NUCLEOTIDE SEQUENCE [LARGE SCALE GENOMIC DNA]</scope>
    <source>
        <strain evidence="5">JCM 19015</strain>
    </source>
</reference>
<keyword evidence="5" id="KW-1185">Reference proteome</keyword>
<feature type="transmembrane region" description="Helical" evidence="2">
    <location>
        <begin position="254"/>
        <end position="274"/>
    </location>
</feature>
<accession>A0ABP8YX13</accession>
<feature type="transmembrane region" description="Helical" evidence="2">
    <location>
        <begin position="128"/>
        <end position="148"/>
    </location>
</feature>
<sequence>MHRTTAASGLAFAVLAAFAFGVGGPFVRPLLEAGWSSSAAVLCRCAGTFLVLVVPALLLLRGRWSVLRRNAGTILAYGAFAVVGTQLLYYSAITRIPVGVALLIEYLAPVLLVLWAWLRTRRRPGGRVLAGSVLAILGLLLVVDLGGAGGVDPVGPLLALAAAVGVAVYYVINARIDPQLHPIVLLAASMLVGCALLALLAVVGLAPLTFAFTDVRLAGAPAPWWLSAGVMVLVSTSAAYLLGIAGGVRLGSRVASFVGLLEVLFAVLAAWLLLGDLPAPIQFAGGALILAGVVLVKLQREVPGAVAAEPHAVRRRSRAALGLRAARVRETSRSDS</sequence>
<keyword evidence="2" id="KW-1133">Transmembrane helix</keyword>
<feature type="transmembrane region" description="Helical" evidence="2">
    <location>
        <begin position="154"/>
        <end position="172"/>
    </location>
</feature>
<feature type="transmembrane region" description="Helical" evidence="2">
    <location>
        <begin position="184"/>
        <end position="212"/>
    </location>
</feature>
<feature type="transmembrane region" description="Helical" evidence="2">
    <location>
        <begin position="280"/>
        <end position="298"/>
    </location>
</feature>
<feature type="transmembrane region" description="Helical" evidence="2">
    <location>
        <begin position="224"/>
        <end position="242"/>
    </location>
</feature>
<dbReference type="Pfam" id="PF00892">
    <property type="entry name" value="EamA"/>
    <property type="match status" value="2"/>
</dbReference>